<dbReference type="InterPro" id="IPR003593">
    <property type="entry name" value="AAA+_ATPase"/>
</dbReference>
<dbReference type="GO" id="GO:0005524">
    <property type="term" value="F:ATP binding"/>
    <property type="evidence" value="ECO:0007669"/>
    <property type="project" value="UniProtKB-KW"/>
</dbReference>
<comment type="similarity">
    <text evidence="1">Belongs to the ABC transporter superfamily.</text>
</comment>
<dbReference type="InterPro" id="IPR012700">
    <property type="entry name" value="PhnK"/>
</dbReference>
<dbReference type="InterPro" id="IPR017871">
    <property type="entry name" value="ABC_transporter-like_CS"/>
</dbReference>
<proteinExistence type="inferred from homology"/>
<evidence type="ECO:0000313" key="6">
    <source>
        <dbReference type="Proteomes" id="UP000245252"/>
    </source>
</evidence>
<protein>
    <recommendedName>
        <fullName evidence="4">ABC transporter domain-containing protein</fullName>
    </recommendedName>
</protein>
<feature type="domain" description="ABC transporter" evidence="4">
    <location>
        <begin position="2"/>
        <end position="247"/>
    </location>
</feature>
<reference evidence="5 6" key="1">
    <citation type="submission" date="2018-05" db="EMBL/GenBank/DDBJ databases">
        <title>The draft genome of strain NS-104.</title>
        <authorList>
            <person name="Hang P."/>
            <person name="Jiang J."/>
        </authorList>
    </citation>
    <scope>NUCLEOTIDE SEQUENCE [LARGE SCALE GENOMIC DNA]</scope>
    <source>
        <strain evidence="5 6">NS-104</strain>
    </source>
</reference>
<dbReference type="GO" id="GO:0019700">
    <property type="term" value="P:organic phosphonate catabolic process"/>
    <property type="evidence" value="ECO:0007669"/>
    <property type="project" value="TreeGrafter"/>
</dbReference>
<keyword evidence="2" id="KW-0547">Nucleotide-binding</keyword>
<dbReference type="EMBL" id="QFBC01000024">
    <property type="protein sequence ID" value="PWE52507.1"/>
    <property type="molecule type" value="Genomic_DNA"/>
</dbReference>
<dbReference type="SUPFAM" id="SSF52540">
    <property type="entry name" value="P-loop containing nucleoside triphosphate hydrolases"/>
    <property type="match status" value="1"/>
</dbReference>
<evidence type="ECO:0000256" key="3">
    <source>
        <dbReference type="ARBA" id="ARBA00022840"/>
    </source>
</evidence>
<dbReference type="PROSITE" id="PS00211">
    <property type="entry name" value="ABC_TRANSPORTER_1"/>
    <property type="match status" value="1"/>
</dbReference>
<dbReference type="Proteomes" id="UP000245252">
    <property type="component" value="Unassembled WGS sequence"/>
</dbReference>
<evidence type="ECO:0000313" key="5">
    <source>
        <dbReference type="EMBL" id="PWE52507.1"/>
    </source>
</evidence>
<dbReference type="Gene3D" id="3.40.50.300">
    <property type="entry name" value="P-loop containing nucleotide triphosphate hydrolases"/>
    <property type="match status" value="1"/>
</dbReference>
<dbReference type="AlphaFoldDB" id="A0A2U2DGR3"/>
<dbReference type="SMART" id="SM00382">
    <property type="entry name" value="AAA"/>
    <property type="match status" value="1"/>
</dbReference>
<dbReference type="PIRSF" id="PIRSF037116">
    <property type="entry name" value="CP_lyase_PhnK"/>
    <property type="match status" value="1"/>
</dbReference>
<comment type="caution">
    <text evidence="5">The sequence shown here is derived from an EMBL/GenBank/DDBJ whole genome shotgun (WGS) entry which is preliminary data.</text>
</comment>
<gene>
    <name evidence="5" type="ORF">DEM27_30530</name>
</gene>
<dbReference type="RefSeq" id="WP_109462021.1">
    <property type="nucleotide sequence ID" value="NZ_QFBC01000024.1"/>
</dbReference>
<evidence type="ECO:0000259" key="4">
    <source>
        <dbReference type="PROSITE" id="PS50893"/>
    </source>
</evidence>
<dbReference type="PANTHER" id="PTHR42764">
    <property type="entry name" value="PHOSPHONATES UTILIZATION ATP-BINDING PROTEIN PHNK-RELATED"/>
    <property type="match status" value="1"/>
</dbReference>
<sequence>MLELPPPLLTLDGVSHGPRTLHDASLSLYPGEVLCLVGKSGAGKSTLLRIAAGLLPPGKGRALLPGGVSLYELPEQVLVSLRRRRFGFVAQDAGDTLDMAASAAANIAQPLFDNGERHFGRALAAARRWFAALDLDAARLGDRPGVFSGGMRQRLQIARALVHGPEILFLDEPTNGLDTAAQARLLTLLSDLQRCTGVAMLLVTHDLRIARLIAHRVLVLEAGGVVEEAPPDRLIADPRHPAARDLVAAMI</sequence>
<dbReference type="InterPro" id="IPR027417">
    <property type="entry name" value="P-loop_NTPase"/>
</dbReference>
<keyword evidence="3" id="KW-0067">ATP-binding</keyword>
<organism evidence="5 6">
    <name type="scientific">Metarhizobium album</name>
    <dbReference type="NCBI Taxonomy" id="2182425"/>
    <lineage>
        <taxon>Bacteria</taxon>
        <taxon>Pseudomonadati</taxon>
        <taxon>Pseudomonadota</taxon>
        <taxon>Alphaproteobacteria</taxon>
        <taxon>Hyphomicrobiales</taxon>
        <taxon>Rhizobiaceae</taxon>
        <taxon>Metarhizobium</taxon>
    </lineage>
</organism>
<dbReference type="PROSITE" id="PS50893">
    <property type="entry name" value="ABC_TRANSPORTER_2"/>
    <property type="match status" value="1"/>
</dbReference>
<dbReference type="OrthoDB" id="9784450at2"/>
<dbReference type="GO" id="GO:0016887">
    <property type="term" value="F:ATP hydrolysis activity"/>
    <property type="evidence" value="ECO:0007669"/>
    <property type="project" value="InterPro"/>
</dbReference>
<evidence type="ECO:0000256" key="1">
    <source>
        <dbReference type="ARBA" id="ARBA00005417"/>
    </source>
</evidence>
<dbReference type="Pfam" id="PF00005">
    <property type="entry name" value="ABC_tran"/>
    <property type="match status" value="1"/>
</dbReference>
<dbReference type="InterPro" id="IPR003439">
    <property type="entry name" value="ABC_transporter-like_ATP-bd"/>
</dbReference>
<name>A0A2U2DGR3_9HYPH</name>
<keyword evidence="6" id="KW-1185">Reference proteome</keyword>
<accession>A0A2U2DGR3</accession>
<evidence type="ECO:0000256" key="2">
    <source>
        <dbReference type="ARBA" id="ARBA00022741"/>
    </source>
</evidence>
<dbReference type="PANTHER" id="PTHR42764:SF1">
    <property type="entry name" value="PHOSPHONATES UTILIZATION ATP-BINDING PROTEIN PHNK-RELATED"/>
    <property type="match status" value="1"/>
</dbReference>